<feature type="transmembrane region" description="Helical" evidence="1">
    <location>
        <begin position="139"/>
        <end position="157"/>
    </location>
</feature>
<sequence>MIASGDVDRGIDLIINKPQEIINDLVQIEVGRFNHQKIVHFFQEKTLDNCSVQVQSSEWPKSMFTTEFDTLYTERGNRCFNDRLVTAAEVNGVFEIGHMLYFRESNLVVGVIRSHENVRWLNALALFVLMGVIRSHKNVRWFNALALFVLIGVILFHEN</sequence>
<dbReference type="RefSeq" id="YP_010782381.1">
    <property type="nucleotide sequence ID" value="NC_075039.1"/>
</dbReference>
<keyword evidence="1" id="KW-1133">Transmembrane helix</keyword>
<reference evidence="2" key="1">
    <citation type="submission" date="2017-01" db="EMBL/GenBank/DDBJ databases">
        <authorList>
            <person name="Assis F.L."/>
            <person name="Abrahao J.S."/>
            <person name="Silva L."/>
            <person name="Khalil J.B."/>
            <person name="Rodrigues R."/>
            <person name="Silva L.S."/>
            <person name="Arantes T."/>
            <person name="Boratto P."/>
            <person name="Andrade M."/>
            <person name="Kroon E.G."/>
            <person name="Ribeiro B."/>
            <person name="Bergier I."/>
            <person name="Seligmann H."/>
            <person name="Ghigo E."/>
            <person name="Colson P."/>
            <person name="Levasseur A."/>
            <person name="Raoult D."/>
            <person name="Scola B.L."/>
        </authorList>
    </citation>
    <scope>NUCLEOTIDE SEQUENCE</scope>
    <source>
        <strain evidence="2">Soda lake</strain>
    </source>
</reference>
<proteinExistence type="predicted"/>
<keyword evidence="1" id="KW-0812">Transmembrane</keyword>
<reference evidence="2" key="2">
    <citation type="journal article" date="2018" name="Nat. Commun.">
        <title>Tailed giant Tupanvirus possesses the most complete translational apparatus of the known virosphere.</title>
        <authorList>
            <person name="Abrahao J."/>
            <person name="Silva L."/>
            <person name="Silva L.S."/>
            <person name="Khalil J.Y.B."/>
            <person name="Rodrigues R."/>
            <person name="Arantes T."/>
            <person name="Assis F."/>
            <person name="Boratto P."/>
            <person name="Andrade M."/>
            <person name="Kroon E.G."/>
            <person name="Ribeiro B."/>
            <person name="Bergier I."/>
            <person name="Seligmann H."/>
            <person name="Ghigo E."/>
            <person name="Colson P."/>
            <person name="Levasseur A."/>
            <person name="Kroemer G."/>
            <person name="Raoult D."/>
            <person name="La Scola B."/>
        </authorList>
    </citation>
    <scope>NUCLEOTIDE SEQUENCE [LARGE SCALE GENOMIC DNA]</scope>
    <source>
        <strain evidence="2">Soda lake</strain>
    </source>
</reference>
<dbReference type="KEGG" id="vg:80519145"/>
<dbReference type="GeneID" id="80519145"/>
<dbReference type="EMBL" id="KY523104">
    <property type="protein sequence ID" value="QKU35703.1"/>
    <property type="molecule type" value="Genomic_DNA"/>
</dbReference>
<evidence type="ECO:0000313" key="2">
    <source>
        <dbReference type="EMBL" id="QKU35703.1"/>
    </source>
</evidence>
<keyword evidence="1" id="KW-0472">Membrane</keyword>
<accession>A0A6N1NWZ8</accession>
<organism evidence="2">
    <name type="scientific">Tupanvirus soda lake</name>
    <dbReference type="NCBI Taxonomy" id="2126985"/>
    <lineage>
        <taxon>Viruses</taxon>
        <taxon>Varidnaviria</taxon>
        <taxon>Bamfordvirae</taxon>
        <taxon>Nucleocytoviricota</taxon>
        <taxon>Megaviricetes</taxon>
        <taxon>Imitervirales</taxon>
        <taxon>Mimiviridae</taxon>
        <taxon>Megamimivirinae</taxon>
        <taxon>Tupanvirus</taxon>
        <taxon>Tupanvirus salinum</taxon>
    </lineage>
</organism>
<protein>
    <submittedName>
        <fullName evidence="2">Putative orfan</fullName>
    </submittedName>
</protein>
<name>A0A6N1NWZ8_9VIRU</name>
<evidence type="ECO:0000256" key="1">
    <source>
        <dbReference type="SAM" id="Phobius"/>
    </source>
</evidence>